<protein>
    <submittedName>
        <fullName evidence="1">Uncharacterized protein</fullName>
    </submittedName>
</protein>
<accession>A0A1I7KCD7</accession>
<sequence>MFLYRSRVKGRDYVQICRSERLEGRTKRRYVAALGSVPTALEEVTRALNGEEPVKDILRQVERTRLLEWKTRLENWLAPGVTNSAGFPVQSNTNISHLLEREGSGKHVSPDILMYWLQVSQSSLGRASKRAPVRIRMFEHDYPIGRWIETANRVRVEYTCNKPYLDIDGHEYPIHVVLVVTNLREKPYFVRFSVVCADGTRIEIIRRSKFKKDLAPEVKRWKLDNA</sequence>
<evidence type="ECO:0000313" key="1">
    <source>
        <dbReference type="EMBL" id="SFU95065.1"/>
    </source>
</evidence>
<reference evidence="2" key="1">
    <citation type="submission" date="2016-10" db="EMBL/GenBank/DDBJ databases">
        <authorList>
            <person name="Varghese N."/>
        </authorList>
    </citation>
    <scope>NUCLEOTIDE SEQUENCE [LARGE SCALE GENOMIC DNA]</scope>
    <source>
        <strain evidence="2">DSM 17980</strain>
    </source>
</reference>
<proteinExistence type="predicted"/>
<evidence type="ECO:0000313" key="2">
    <source>
        <dbReference type="Proteomes" id="UP000183508"/>
    </source>
</evidence>
<keyword evidence="2" id="KW-1185">Reference proteome</keyword>
<dbReference type="AlphaFoldDB" id="A0A1I7KCD7"/>
<dbReference type="EMBL" id="FPBV01000015">
    <property type="protein sequence ID" value="SFU95065.1"/>
    <property type="molecule type" value="Genomic_DNA"/>
</dbReference>
<dbReference type="Proteomes" id="UP000183508">
    <property type="component" value="Unassembled WGS sequence"/>
</dbReference>
<dbReference type="RefSeq" id="WP_074953921.1">
    <property type="nucleotide sequence ID" value="NZ_FPBV01000015.1"/>
</dbReference>
<gene>
    <name evidence="1" type="ORF">SAMN05421543_11524</name>
</gene>
<organism evidence="1 2">
    <name type="scientific">Alicyclobacillus macrosporangiidus</name>
    <dbReference type="NCBI Taxonomy" id="392015"/>
    <lineage>
        <taxon>Bacteria</taxon>
        <taxon>Bacillati</taxon>
        <taxon>Bacillota</taxon>
        <taxon>Bacilli</taxon>
        <taxon>Bacillales</taxon>
        <taxon>Alicyclobacillaceae</taxon>
        <taxon>Alicyclobacillus</taxon>
    </lineage>
</organism>
<name>A0A1I7KCD7_9BACL</name>